<feature type="transmembrane region" description="Helical" evidence="2">
    <location>
        <begin position="100"/>
        <end position="122"/>
    </location>
</feature>
<dbReference type="Proteomes" id="UP000248817">
    <property type="component" value="Unassembled WGS sequence"/>
</dbReference>
<organism evidence="3 4">
    <name type="scientific">Aspergillus indologenus CBS 114.80</name>
    <dbReference type="NCBI Taxonomy" id="1450541"/>
    <lineage>
        <taxon>Eukaryota</taxon>
        <taxon>Fungi</taxon>
        <taxon>Dikarya</taxon>
        <taxon>Ascomycota</taxon>
        <taxon>Pezizomycotina</taxon>
        <taxon>Eurotiomycetes</taxon>
        <taxon>Eurotiomycetidae</taxon>
        <taxon>Eurotiales</taxon>
        <taxon>Aspergillaceae</taxon>
        <taxon>Aspergillus</taxon>
        <taxon>Aspergillus subgen. Circumdati</taxon>
    </lineage>
</organism>
<evidence type="ECO:0000256" key="1">
    <source>
        <dbReference type="SAM" id="MobiDB-lite"/>
    </source>
</evidence>
<keyword evidence="2" id="KW-0812">Transmembrane</keyword>
<evidence type="ECO:0000313" key="3">
    <source>
        <dbReference type="EMBL" id="PYI27517.1"/>
    </source>
</evidence>
<keyword evidence="4" id="KW-1185">Reference proteome</keyword>
<sequence length="123" mass="12974">MSYTMDTHLKFSRTCRGPQGGQRSSHPPRAPGINALGKSFILAPPAGTTRLFGVDLGDCLTYAGALFSPPVVTRRAATGSRLWGGTAHERTFRENVSQPVGIALLVTAIVVKIAAVAVLNLLC</sequence>
<gene>
    <name evidence="3" type="ORF">BP00DRAFT_19738</name>
</gene>
<evidence type="ECO:0000256" key="2">
    <source>
        <dbReference type="SAM" id="Phobius"/>
    </source>
</evidence>
<evidence type="ECO:0000313" key="4">
    <source>
        <dbReference type="Proteomes" id="UP000248817"/>
    </source>
</evidence>
<accession>A0A2V5IU33</accession>
<name>A0A2V5IU33_9EURO</name>
<proteinExistence type="predicted"/>
<keyword evidence="2" id="KW-0472">Membrane</keyword>
<dbReference type="AlphaFoldDB" id="A0A2V5IU33"/>
<protein>
    <submittedName>
        <fullName evidence="3">Uncharacterized protein</fullName>
    </submittedName>
</protein>
<keyword evidence="2" id="KW-1133">Transmembrane helix</keyword>
<feature type="region of interest" description="Disordered" evidence="1">
    <location>
        <begin position="1"/>
        <end position="29"/>
    </location>
</feature>
<dbReference type="EMBL" id="KZ825568">
    <property type="protein sequence ID" value="PYI27517.1"/>
    <property type="molecule type" value="Genomic_DNA"/>
</dbReference>
<reference evidence="3 4" key="1">
    <citation type="submission" date="2018-02" db="EMBL/GenBank/DDBJ databases">
        <title>The genomes of Aspergillus section Nigri reveals drivers in fungal speciation.</title>
        <authorList>
            <consortium name="DOE Joint Genome Institute"/>
            <person name="Vesth T.C."/>
            <person name="Nybo J."/>
            <person name="Theobald S."/>
            <person name="Brandl J."/>
            <person name="Frisvad J.C."/>
            <person name="Nielsen K.F."/>
            <person name="Lyhne E.K."/>
            <person name="Kogle M.E."/>
            <person name="Kuo A."/>
            <person name="Riley R."/>
            <person name="Clum A."/>
            <person name="Nolan M."/>
            <person name="Lipzen A."/>
            <person name="Salamov A."/>
            <person name="Henrissat B."/>
            <person name="Wiebenga A."/>
            <person name="De vries R.P."/>
            <person name="Grigoriev I.V."/>
            <person name="Mortensen U.H."/>
            <person name="Andersen M.R."/>
            <person name="Baker S.E."/>
        </authorList>
    </citation>
    <scope>NUCLEOTIDE SEQUENCE [LARGE SCALE GENOMIC DNA]</scope>
    <source>
        <strain evidence="3 4">CBS 114.80</strain>
    </source>
</reference>